<proteinExistence type="predicted"/>
<name>A3U0W1_PSEBH</name>
<evidence type="ECO:0000313" key="1">
    <source>
        <dbReference type="EMBL" id="EAQ02402.1"/>
    </source>
</evidence>
<comment type="caution">
    <text evidence="1">The sequence shown here is derived from an EMBL/GenBank/DDBJ whole genome shotgun (WGS) entry which is preliminary data.</text>
</comment>
<keyword evidence="2" id="KW-1185">Reference proteome</keyword>
<dbReference type="HOGENOM" id="CLU_085059_0_0_5"/>
<reference evidence="1 2" key="1">
    <citation type="journal article" date="2010" name="J. Bacteriol.">
        <title>Genome sequences of Oceanicola granulosus HTCC2516(T) and Oceanicola batsensis HTCC2597(TDelta).</title>
        <authorList>
            <person name="Thrash J.C."/>
            <person name="Cho J.C."/>
            <person name="Vergin K.L."/>
            <person name="Giovannoni S.J."/>
        </authorList>
    </citation>
    <scope>NUCLEOTIDE SEQUENCE [LARGE SCALE GENOMIC DNA]</scope>
    <source>
        <strain evidence="2">ATCC BAA-863 / DSM 15984 / KCTC 12145 / HTCC2597</strain>
    </source>
</reference>
<accession>A3U0W1</accession>
<dbReference type="RefSeq" id="WP_009803944.1">
    <property type="nucleotide sequence ID" value="NZ_AAMO01000008.1"/>
</dbReference>
<sequence>MTLGLLVAAPAAQADAWLREEGRSFLSFSVQSTAKGPDFGTYASLFYEYGLTGRLTIGVDAGRNLASGDTSGLLFLRTPLSTGRSAAAFELGLGAVETAAGLTAALRPGLAWGRSYDAPWGNGWVGLDASYALYGTGAGLGKIDATFGVNHASGALSVVQLQYSAPSSGRSTLAIAPSHVVKLSETLFLELGLVHEFRNRTTAVKLGMWTTF</sequence>
<gene>
    <name evidence="1" type="ORF">OB2597_20006</name>
</gene>
<dbReference type="AlphaFoldDB" id="A3U0W1"/>
<dbReference type="Proteomes" id="UP000004318">
    <property type="component" value="Unassembled WGS sequence"/>
</dbReference>
<organism evidence="1 2">
    <name type="scientific">Pseudooceanicola batsensis (strain ATCC BAA-863 / DSM 15984 / KCTC 12145 / HTCC2597)</name>
    <name type="common">Oceanicola batsensis</name>
    <dbReference type="NCBI Taxonomy" id="252305"/>
    <lineage>
        <taxon>Bacteria</taxon>
        <taxon>Pseudomonadati</taxon>
        <taxon>Pseudomonadota</taxon>
        <taxon>Alphaproteobacteria</taxon>
        <taxon>Rhodobacterales</taxon>
        <taxon>Paracoccaceae</taxon>
        <taxon>Pseudooceanicola</taxon>
    </lineage>
</organism>
<dbReference type="EMBL" id="AAMO01000008">
    <property type="protein sequence ID" value="EAQ02402.1"/>
    <property type="molecule type" value="Genomic_DNA"/>
</dbReference>
<evidence type="ECO:0000313" key="2">
    <source>
        <dbReference type="Proteomes" id="UP000004318"/>
    </source>
</evidence>
<protein>
    <submittedName>
        <fullName evidence="1">Uncharacterized protein</fullName>
    </submittedName>
</protein>
<dbReference type="STRING" id="252305.OB2597_20006"/>